<dbReference type="Ensembl" id="ENSLBET00000019373.1">
    <property type="protein sequence ID" value="ENSLBEP00000018350.1"/>
    <property type="gene ID" value="ENSLBEG00000014143.1"/>
</dbReference>
<dbReference type="GO" id="GO:0005524">
    <property type="term" value="F:ATP binding"/>
    <property type="evidence" value="ECO:0007669"/>
    <property type="project" value="TreeGrafter"/>
</dbReference>
<dbReference type="GO" id="GO:0030388">
    <property type="term" value="P:fructose 1,6-bisphosphate metabolic process"/>
    <property type="evidence" value="ECO:0007669"/>
    <property type="project" value="TreeGrafter"/>
</dbReference>
<dbReference type="GO" id="GO:0006002">
    <property type="term" value="P:fructose 6-phosphate metabolic process"/>
    <property type="evidence" value="ECO:0007669"/>
    <property type="project" value="TreeGrafter"/>
</dbReference>
<dbReference type="InParanoid" id="A0A3Q3MD90"/>
<reference evidence="3" key="1">
    <citation type="submission" date="2025-08" db="UniProtKB">
        <authorList>
            <consortium name="Ensembl"/>
        </authorList>
    </citation>
    <scope>IDENTIFICATION</scope>
</reference>
<organism evidence="3 4">
    <name type="scientific">Labrus bergylta</name>
    <name type="common">ballan wrasse</name>
    <dbReference type="NCBI Taxonomy" id="56723"/>
    <lineage>
        <taxon>Eukaryota</taxon>
        <taxon>Metazoa</taxon>
        <taxon>Chordata</taxon>
        <taxon>Craniata</taxon>
        <taxon>Vertebrata</taxon>
        <taxon>Euteleostomi</taxon>
        <taxon>Actinopterygii</taxon>
        <taxon>Neopterygii</taxon>
        <taxon>Teleostei</taxon>
        <taxon>Neoteleostei</taxon>
        <taxon>Acanthomorphata</taxon>
        <taxon>Eupercaria</taxon>
        <taxon>Labriformes</taxon>
        <taxon>Labridae</taxon>
        <taxon>Labrus</taxon>
    </lineage>
</organism>
<evidence type="ECO:0000256" key="1">
    <source>
        <dbReference type="ARBA" id="ARBA00048070"/>
    </source>
</evidence>
<evidence type="ECO:0000313" key="3">
    <source>
        <dbReference type="Ensembl" id="ENSLBEP00000018350.1"/>
    </source>
</evidence>
<name>A0A3Q3MD90_9LABR</name>
<keyword evidence="4" id="KW-1185">Reference proteome</keyword>
<dbReference type="Gene3D" id="3.40.50.450">
    <property type="match status" value="1"/>
</dbReference>
<dbReference type="GO" id="GO:0048029">
    <property type="term" value="F:monosaccharide binding"/>
    <property type="evidence" value="ECO:0007669"/>
    <property type="project" value="TreeGrafter"/>
</dbReference>
<dbReference type="PANTHER" id="PTHR13697">
    <property type="entry name" value="PHOSPHOFRUCTOKINASE"/>
    <property type="match status" value="1"/>
</dbReference>
<proteinExistence type="predicted"/>
<dbReference type="GO" id="GO:0042802">
    <property type="term" value="F:identical protein binding"/>
    <property type="evidence" value="ECO:0007669"/>
    <property type="project" value="TreeGrafter"/>
</dbReference>
<evidence type="ECO:0000256" key="2">
    <source>
        <dbReference type="SAM" id="MobiDB-lite"/>
    </source>
</evidence>
<comment type="catalytic activity">
    <reaction evidence="1">
        <text>beta-D-fructose 6-phosphate + ATP = beta-D-fructose 1,6-bisphosphate + ADP + H(+)</text>
        <dbReference type="Rhea" id="RHEA:16109"/>
        <dbReference type="ChEBI" id="CHEBI:15378"/>
        <dbReference type="ChEBI" id="CHEBI:30616"/>
        <dbReference type="ChEBI" id="CHEBI:32966"/>
        <dbReference type="ChEBI" id="CHEBI:57634"/>
        <dbReference type="ChEBI" id="CHEBI:456216"/>
        <dbReference type="EC" id="2.7.1.11"/>
    </reaction>
</comment>
<feature type="compositionally biased region" description="Basic and acidic residues" evidence="2">
    <location>
        <begin position="91"/>
        <end position="106"/>
    </location>
</feature>
<dbReference type="GO" id="GO:0016208">
    <property type="term" value="F:AMP binding"/>
    <property type="evidence" value="ECO:0007669"/>
    <property type="project" value="TreeGrafter"/>
</dbReference>
<sequence>MNLIREVFEYLPVECCSLDAGRVFANSEDTACLLGMRRRALVFQPVSQLRDETDFVHRIPKEQWWLKLRPLMKSSPNKTSYDVSDSGQLEHVTRVRPKESKTSATI</sequence>
<accession>A0A3Q3MD90</accession>
<dbReference type="GeneTree" id="ENSGT00940000155002"/>
<protein>
    <submittedName>
        <fullName evidence="3">Uncharacterized protein</fullName>
    </submittedName>
</protein>
<feature type="compositionally biased region" description="Polar residues" evidence="2">
    <location>
        <begin position="75"/>
        <end position="87"/>
    </location>
</feature>
<dbReference type="AlphaFoldDB" id="A0A3Q3MD90"/>
<dbReference type="GO" id="GO:0061621">
    <property type="term" value="P:canonical glycolysis"/>
    <property type="evidence" value="ECO:0007669"/>
    <property type="project" value="TreeGrafter"/>
</dbReference>
<evidence type="ECO:0000313" key="4">
    <source>
        <dbReference type="Proteomes" id="UP000261660"/>
    </source>
</evidence>
<reference evidence="3" key="2">
    <citation type="submission" date="2025-09" db="UniProtKB">
        <authorList>
            <consortium name="Ensembl"/>
        </authorList>
    </citation>
    <scope>IDENTIFICATION</scope>
</reference>
<dbReference type="GO" id="GO:0016020">
    <property type="term" value="C:membrane"/>
    <property type="evidence" value="ECO:0007669"/>
    <property type="project" value="TreeGrafter"/>
</dbReference>
<dbReference type="GO" id="GO:0005945">
    <property type="term" value="C:6-phosphofructokinase complex"/>
    <property type="evidence" value="ECO:0007669"/>
    <property type="project" value="TreeGrafter"/>
</dbReference>
<feature type="region of interest" description="Disordered" evidence="2">
    <location>
        <begin position="75"/>
        <end position="106"/>
    </location>
</feature>
<dbReference type="STRING" id="56723.ENSLBEP00000018350"/>
<dbReference type="PANTHER" id="PTHR13697:SF5">
    <property type="entry name" value="ATP-DEPENDENT 6-PHOSPHOFRUCTOKINASE, PLATELET TYPE"/>
    <property type="match status" value="1"/>
</dbReference>
<dbReference type="GO" id="GO:0003872">
    <property type="term" value="F:6-phosphofructokinase activity"/>
    <property type="evidence" value="ECO:0007669"/>
    <property type="project" value="UniProtKB-EC"/>
</dbReference>
<dbReference type="GO" id="GO:0070095">
    <property type="term" value="F:fructose-6-phosphate binding"/>
    <property type="evidence" value="ECO:0007669"/>
    <property type="project" value="TreeGrafter"/>
</dbReference>
<dbReference type="Proteomes" id="UP000261660">
    <property type="component" value="Unplaced"/>
</dbReference>